<accession>A0AAN7BSH6</accession>
<dbReference type="CDD" id="cd12809">
    <property type="entry name" value="Esterase_713_like-2"/>
    <property type="match status" value="1"/>
</dbReference>
<evidence type="ECO:0000313" key="3">
    <source>
        <dbReference type="EMBL" id="KAK4228700.1"/>
    </source>
</evidence>
<protein>
    <submittedName>
        <fullName evidence="3">Fusarubin cluster-esterase</fullName>
    </submittedName>
</protein>
<dbReference type="Pfam" id="PF12697">
    <property type="entry name" value="Abhydrolase_6"/>
    <property type="match status" value="1"/>
</dbReference>
<dbReference type="PANTHER" id="PTHR43194:SF4">
    <property type="entry name" value="AB HYDROLASE-1 DOMAIN-CONTAINING PROTEIN"/>
    <property type="match status" value="1"/>
</dbReference>
<dbReference type="SUPFAM" id="SSF53474">
    <property type="entry name" value="alpha/beta-Hydrolases"/>
    <property type="match status" value="1"/>
</dbReference>
<reference evidence="3" key="2">
    <citation type="submission" date="2023-05" db="EMBL/GenBank/DDBJ databases">
        <authorList>
            <consortium name="Lawrence Berkeley National Laboratory"/>
            <person name="Steindorff A."/>
            <person name="Hensen N."/>
            <person name="Bonometti L."/>
            <person name="Westerberg I."/>
            <person name="Brannstrom I.O."/>
            <person name="Guillou S."/>
            <person name="Cros-Aarteil S."/>
            <person name="Calhoun S."/>
            <person name="Haridas S."/>
            <person name="Kuo A."/>
            <person name="Mondo S."/>
            <person name="Pangilinan J."/>
            <person name="Riley R."/>
            <person name="Labutti K."/>
            <person name="Andreopoulos B."/>
            <person name="Lipzen A."/>
            <person name="Chen C."/>
            <person name="Yanf M."/>
            <person name="Daum C."/>
            <person name="Ng V."/>
            <person name="Clum A."/>
            <person name="Ohm R."/>
            <person name="Martin F."/>
            <person name="Silar P."/>
            <person name="Natvig D."/>
            <person name="Lalanne C."/>
            <person name="Gautier V."/>
            <person name="Ament-Velasquez S.L."/>
            <person name="Kruys A."/>
            <person name="Hutchinson M.I."/>
            <person name="Powell A.J."/>
            <person name="Barry K."/>
            <person name="Miller A.N."/>
            <person name="Grigoriev I.V."/>
            <person name="Debuchy R."/>
            <person name="Gladieux P."/>
            <person name="Thoren M.H."/>
            <person name="Johannesson H."/>
        </authorList>
    </citation>
    <scope>NUCLEOTIDE SEQUENCE</scope>
    <source>
        <strain evidence="3">CBS 990.96</strain>
    </source>
</reference>
<dbReference type="Proteomes" id="UP001301958">
    <property type="component" value="Unassembled WGS sequence"/>
</dbReference>
<dbReference type="InterPro" id="IPR050228">
    <property type="entry name" value="Carboxylesterase_BioH"/>
</dbReference>
<dbReference type="PANTHER" id="PTHR43194">
    <property type="entry name" value="HYDROLASE ALPHA/BETA FOLD FAMILY"/>
    <property type="match status" value="1"/>
</dbReference>
<comment type="caution">
    <text evidence="3">The sequence shown here is derived from an EMBL/GenBank/DDBJ whole genome shotgun (WGS) entry which is preliminary data.</text>
</comment>
<dbReference type="AlphaFoldDB" id="A0AAN7BSH6"/>
<feature type="domain" description="AB hydrolase-1" evidence="2">
    <location>
        <begin position="69"/>
        <end position="362"/>
    </location>
</feature>
<proteinExistence type="predicted"/>
<evidence type="ECO:0000256" key="1">
    <source>
        <dbReference type="SAM" id="SignalP"/>
    </source>
</evidence>
<reference evidence="3" key="1">
    <citation type="journal article" date="2023" name="Mol. Phylogenet. Evol.">
        <title>Genome-scale phylogeny and comparative genomics of the fungal order Sordariales.</title>
        <authorList>
            <person name="Hensen N."/>
            <person name="Bonometti L."/>
            <person name="Westerberg I."/>
            <person name="Brannstrom I.O."/>
            <person name="Guillou S."/>
            <person name="Cros-Aarteil S."/>
            <person name="Calhoun S."/>
            <person name="Haridas S."/>
            <person name="Kuo A."/>
            <person name="Mondo S."/>
            <person name="Pangilinan J."/>
            <person name="Riley R."/>
            <person name="LaButti K."/>
            <person name="Andreopoulos B."/>
            <person name="Lipzen A."/>
            <person name="Chen C."/>
            <person name="Yan M."/>
            <person name="Daum C."/>
            <person name="Ng V."/>
            <person name="Clum A."/>
            <person name="Steindorff A."/>
            <person name="Ohm R.A."/>
            <person name="Martin F."/>
            <person name="Silar P."/>
            <person name="Natvig D.O."/>
            <person name="Lalanne C."/>
            <person name="Gautier V."/>
            <person name="Ament-Velasquez S.L."/>
            <person name="Kruys A."/>
            <person name="Hutchinson M.I."/>
            <person name="Powell A.J."/>
            <person name="Barry K."/>
            <person name="Miller A.N."/>
            <person name="Grigoriev I.V."/>
            <person name="Debuchy R."/>
            <person name="Gladieux P."/>
            <person name="Hiltunen Thoren M."/>
            <person name="Johannesson H."/>
        </authorList>
    </citation>
    <scope>NUCLEOTIDE SEQUENCE</scope>
    <source>
        <strain evidence="3">CBS 990.96</strain>
    </source>
</reference>
<feature type="chain" id="PRO_5042887832" evidence="1">
    <location>
        <begin position="23"/>
        <end position="379"/>
    </location>
</feature>
<keyword evidence="1" id="KW-0732">Signal</keyword>
<sequence length="379" mass="42463">MFWFMPLNILTLQLQFAGISLGQDVPHTRTFFYVGGSYVRDASHQTYLHHQMYVEKLIPSTGVTQPYPIVFIHGWCQTATNFLNKPDGNHGWASLFLQQGYEVYLTDQPMRGRSRWQEETDGPSLTLSAESIMQYFTLPSKYNLYPQASLHTQWPGNGSLGDPIFDAFYSSQVPAIANTTAQQLASQSAVTELLDRINKPVVLLGHSQGGPVPLLVADIRPSLVKGLILIEPAGPPFKEITFEDPDARPWGVTHAPISYDPPIVEDPRVELLREEFPPENENVTGCILQKEGDTTNPPRSLVNLVDKPILMVTGEASYAARYDYCTMNYLRQAGCVETKHLELGRMGIHGNGHMMFLEMNSDEIQVVLGQWIVENVGRE</sequence>
<organism evidence="3 4">
    <name type="scientific">Podospora fimiseda</name>
    <dbReference type="NCBI Taxonomy" id="252190"/>
    <lineage>
        <taxon>Eukaryota</taxon>
        <taxon>Fungi</taxon>
        <taxon>Dikarya</taxon>
        <taxon>Ascomycota</taxon>
        <taxon>Pezizomycotina</taxon>
        <taxon>Sordariomycetes</taxon>
        <taxon>Sordariomycetidae</taxon>
        <taxon>Sordariales</taxon>
        <taxon>Podosporaceae</taxon>
        <taxon>Podospora</taxon>
    </lineage>
</organism>
<dbReference type="InterPro" id="IPR029058">
    <property type="entry name" value="AB_hydrolase_fold"/>
</dbReference>
<feature type="signal peptide" evidence="1">
    <location>
        <begin position="1"/>
        <end position="22"/>
    </location>
</feature>
<dbReference type="Gene3D" id="3.40.50.1820">
    <property type="entry name" value="alpha/beta hydrolase"/>
    <property type="match status" value="1"/>
</dbReference>
<evidence type="ECO:0000313" key="4">
    <source>
        <dbReference type="Proteomes" id="UP001301958"/>
    </source>
</evidence>
<gene>
    <name evidence="3" type="ORF">QBC38DRAFT_474548</name>
</gene>
<dbReference type="InterPro" id="IPR000073">
    <property type="entry name" value="AB_hydrolase_1"/>
</dbReference>
<keyword evidence="4" id="KW-1185">Reference proteome</keyword>
<name>A0AAN7BSH6_9PEZI</name>
<evidence type="ECO:0000259" key="2">
    <source>
        <dbReference type="Pfam" id="PF12697"/>
    </source>
</evidence>
<dbReference type="EMBL" id="MU865316">
    <property type="protein sequence ID" value="KAK4228700.1"/>
    <property type="molecule type" value="Genomic_DNA"/>
</dbReference>